<proteinExistence type="predicted"/>
<dbReference type="Proteomes" id="UP001056778">
    <property type="component" value="Chromosome 1"/>
</dbReference>
<evidence type="ECO:0000313" key="1">
    <source>
        <dbReference type="EMBL" id="KAI4472171.1"/>
    </source>
</evidence>
<gene>
    <name evidence="1" type="ORF">MML48_1g05651</name>
</gene>
<reference evidence="1" key="1">
    <citation type="submission" date="2022-04" db="EMBL/GenBank/DDBJ databases">
        <title>Chromosome-scale genome assembly of Holotrichia oblita Faldermann.</title>
        <authorList>
            <person name="Rongchong L."/>
        </authorList>
    </citation>
    <scope>NUCLEOTIDE SEQUENCE</scope>
    <source>
        <strain evidence="1">81SQS9</strain>
    </source>
</reference>
<organism evidence="1 2">
    <name type="scientific">Holotrichia oblita</name>
    <name type="common">Chafer beetle</name>
    <dbReference type="NCBI Taxonomy" id="644536"/>
    <lineage>
        <taxon>Eukaryota</taxon>
        <taxon>Metazoa</taxon>
        <taxon>Ecdysozoa</taxon>
        <taxon>Arthropoda</taxon>
        <taxon>Hexapoda</taxon>
        <taxon>Insecta</taxon>
        <taxon>Pterygota</taxon>
        <taxon>Neoptera</taxon>
        <taxon>Endopterygota</taxon>
        <taxon>Coleoptera</taxon>
        <taxon>Polyphaga</taxon>
        <taxon>Scarabaeiformia</taxon>
        <taxon>Scarabaeidae</taxon>
        <taxon>Melolonthinae</taxon>
        <taxon>Holotrichia</taxon>
    </lineage>
</organism>
<protein>
    <submittedName>
        <fullName evidence="1">Small GTPase</fullName>
    </submittedName>
</protein>
<evidence type="ECO:0000313" key="2">
    <source>
        <dbReference type="Proteomes" id="UP001056778"/>
    </source>
</evidence>
<accession>A0ACB9TZD0</accession>
<name>A0ACB9TZD0_HOLOL</name>
<comment type="caution">
    <text evidence="1">The sequence shown here is derived from an EMBL/GenBank/DDBJ whole genome shotgun (WGS) entry which is preliminary data.</text>
</comment>
<dbReference type="EMBL" id="CM043015">
    <property type="protein sequence ID" value="KAI4472171.1"/>
    <property type="molecule type" value="Genomic_DNA"/>
</dbReference>
<sequence length="284" mass="30940">MNFVGSCTSWLCSHNETEKQLASPTDIGGSQVPATATLTTNNTSVADPGPSPGGSNSCDDVIPPQKNCYRLVMLGKLKSKARDLFVIVFSMDSRETFEEAIRLREQILETKVNAGAAANTGVGLTKKKIMPRVPMVLAGNKCDKEMKTVTVEEVQAYCESQNSTCVFVETSAKKNLKVDEVFYQLFLIANLPLEMAPNHHKRVHASFGAPCPLPPPQPSHHTKRYTLSVKRRLSDACGVVTPNVRRPSIRTDLMIMRTKTCGGSMTANVNGSAGHRIETSCTLQ</sequence>
<keyword evidence="2" id="KW-1185">Reference proteome</keyword>